<organism evidence="2 3">
    <name type="scientific">Lymnaea stagnalis</name>
    <name type="common">Great pond snail</name>
    <name type="synonym">Helix stagnalis</name>
    <dbReference type="NCBI Taxonomy" id="6523"/>
    <lineage>
        <taxon>Eukaryota</taxon>
        <taxon>Metazoa</taxon>
        <taxon>Spiralia</taxon>
        <taxon>Lophotrochozoa</taxon>
        <taxon>Mollusca</taxon>
        <taxon>Gastropoda</taxon>
        <taxon>Heterobranchia</taxon>
        <taxon>Euthyneura</taxon>
        <taxon>Panpulmonata</taxon>
        <taxon>Hygrophila</taxon>
        <taxon>Lymnaeoidea</taxon>
        <taxon>Lymnaeidae</taxon>
        <taxon>Lymnaea</taxon>
    </lineage>
</organism>
<feature type="compositionally biased region" description="Basic residues" evidence="1">
    <location>
        <begin position="230"/>
        <end position="242"/>
    </location>
</feature>
<keyword evidence="3" id="KW-1185">Reference proteome</keyword>
<protein>
    <submittedName>
        <fullName evidence="2">Uncharacterized protein</fullName>
    </submittedName>
</protein>
<dbReference type="EMBL" id="CAXITT010000257">
    <property type="protein sequence ID" value="CAL1537281.1"/>
    <property type="molecule type" value="Genomic_DNA"/>
</dbReference>
<name>A0AAV2HX53_LYMST</name>
<feature type="region of interest" description="Disordered" evidence="1">
    <location>
        <begin position="229"/>
        <end position="254"/>
    </location>
</feature>
<evidence type="ECO:0000313" key="3">
    <source>
        <dbReference type="Proteomes" id="UP001497497"/>
    </source>
</evidence>
<comment type="caution">
    <text evidence="2">The sequence shown here is derived from an EMBL/GenBank/DDBJ whole genome shotgun (WGS) entry which is preliminary data.</text>
</comment>
<gene>
    <name evidence="2" type="ORF">GSLYS_00011194001</name>
</gene>
<accession>A0AAV2HX53</accession>
<reference evidence="2 3" key="1">
    <citation type="submission" date="2024-04" db="EMBL/GenBank/DDBJ databases">
        <authorList>
            <consortium name="Genoscope - CEA"/>
            <person name="William W."/>
        </authorList>
    </citation>
    <scope>NUCLEOTIDE SEQUENCE [LARGE SCALE GENOMIC DNA]</scope>
</reference>
<proteinExistence type="predicted"/>
<dbReference type="AlphaFoldDB" id="A0AAV2HX53"/>
<evidence type="ECO:0000313" key="2">
    <source>
        <dbReference type="EMBL" id="CAL1537281.1"/>
    </source>
</evidence>
<sequence>MVDPVVSSRFGTRPLLDVPAMLVSGHSGLEVSSLQSPAYSAISANPFPRAHNPMLGAGIYNPPSGYNTTGGLPPPQPGMYGGLDRRHHSAPQAGFFNQPPQQYFYGPNGEVVNPAPFYNPQAMYPGVANPYPYQPYAPVPQHVPQHVPVPVPVRVPYPSYGPFNPGFSITCDLEFGRVMSIDVRESQGEFRGIPDFLKEELMRTYGKYPFTEVKIKLENGEFHIYATHDRRTKNRHRRRRRARDSDTESEYNFDDEDDEEDRFIRFDAAYKSDVDSYTSGVRPRNPEMRPRGIIRERGWNRYR</sequence>
<evidence type="ECO:0000256" key="1">
    <source>
        <dbReference type="SAM" id="MobiDB-lite"/>
    </source>
</evidence>
<dbReference type="Proteomes" id="UP001497497">
    <property type="component" value="Unassembled WGS sequence"/>
</dbReference>